<evidence type="ECO:0000313" key="2">
    <source>
        <dbReference type="Proteomes" id="UP000322545"/>
    </source>
</evidence>
<dbReference type="AlphaFoldDB" id="A0A1M6ZG54"/>
<gene>
    <name evidence="1" type="ORF">SAMN05443432_10138</name>
</gene>
<reference evidence="1 2" key="1">
    <citation type="submission" date="2016-11" db="EMBL/GenBank/DDBJ databases">
        <authorList>
            <person name="Varghese N."/>
            <person name="Submissions S."/>
        </authorList>
    </citation>
    <scope>NUCLEOTIDE SEQUENCE [LARGE SCALE GENOMIC DNA]</scope>
    <source>
        <strain evidence="1 2">DSM 28249</strain>
    </source>
</reference>
<proteinExistence type="predicted"/>
<protein>
    <submittedName>
        <fullName evidence="1">Uncharacterized protein</fullName>
    </submittedName>
</protein>
<evidence type="ECO:0000313" key="1">
    <source>
        <dbReference type="EMBL" id="SHL29323.1"/>
    </source>
</evidence>
<keyword evidence="2" id="KW-1185">Reference proteome</keyword>
<dbReference type="EMBL" id="FRCB01000001">
    <property type="protein sequence ID" value="SHL29323.1"/>
    <property type="molecule type" value="Genomic_DNA"/>
</dbReference>
<dbReference type="RefSeq" id="WP_188129820.1">
    <property type="nucleotide sequence ID" value="NZ_FRCB01000001.1"/>
</dbReference>
<organism evidence="1 2">
    <name type="scientific">Roseovarius litoreus</name>
    <dbReference type="NCBI Taxonomy" id="1155722"/>
    <lineage>
        <taxon>Bacteria</taxon>
        <taxon>Pseudomonadati</taxon>
        <taxon>Pseudomonadota</taxon>
        <taxon>Alphaproteobacteria</taxon>
        <taxon>Rhodobacterales</taxon>
        <taxon>Roseobacteraceae</taxon>
        <taxon>Roseovarius</taxon>
    </lineage>
</organism>
<sequence>MKAMYAAFAATVVISIAGYYILGEMGFSSGQTFASDSVRLDDASE</sequence>
<dbReference type="Proteomes" id="UP000322545">
    <property type="component" value="Unassembled WGS sequence"/>
</dbReference>
<name>A0A1M6ZG54_9RHOB</name>
<accession>A0A1M6ZG54</accession>